<evidence type="ECO:0000256" key="3">
    <source>
        <dbReference type="SAM" id="MobiDB-lite"/>
    </source>
</evidence>
<keyword evidence="6" id="KW-1185">Reference proteome</keyword>
<dbReference type="InterPro" id="IPR006034">
    <property type="entry name" value="Asparaginase/glutaminase-like"/>
</dbReference>
<feature type="repeat" description="ANK" evidence="2">
    <location>
        <begin position="244"/>
        <end position="276"/>
    </location>
</feature>
<dbReference type="Gene3D" id="3.40.50.40">
    <property type="match status" value="1"/>
</dbReference>
<dbReference type="Pfam" id="PF00023">
    <property type="entry name" value="Ank"/>
    <property type="match status" value="1"/>
</dbReference>
<dbReference type="SMART" id="SM00248">
    <property type="entry name" value="ANK"/>
    <property type="match status" value="4"/>
</dbReference>
<dbReference type="PRINTS" id="PR01415">
    <property type="entry name" value="ANKYRIN"/>
</dbReference>
<evidence type="ECO:0000256" key="2">
    <source>
        <dbReference type="PROSITE-ProRule" id="PRU00023"/>
    </source>
</evidence>
<dbReference type="InterPro" id="IPR040919">
    <property type="entry name" value="Asparaginase_C"/>
</dbReference>
<dbReference type="SUPFAM" id="SSF48403">
    <property type="entry name" value="Ankyrin repeat"/>
    <property type="match status" value="1"/>
</dbReference>
<comment type="caution">
    <text evidence="5">The sequence shown here is derived from an EMBL/GenBank/DDBJ whole genome shotgun (WGS) entry which is preliminary data.</text>
</comment>
<dbReference type="PIRSF" id="PIRSF001220">
    <property type="entry name" value="L-ASNase_gatD"/>
    <property type="match status" value="1"/>
</dbReference>
<feature type="repeat" description="ANK" evidence="2">
    <location>
        <begin position="344"/>
        <end position="376"/>
    </location>
</feature>
<dbReference type="PIRSF" id="PIRSF500176">
    <property type="entry name" value="L_ASNase"/>
    <property type="match status" value="1"/>
</dbReference>
<dbReference type="EC" id="3.5.1.1" evidence="1"/>
<evidence type="ECO:0000313" key="5">
    <source>
        <dbReference type="EMBL" id="KAH6594442.1"/>
    </source>
</evidence>
<name>A0ABQ8FCL8_9FUNG</name>
<accession>A0ABQ8FCL8</accession>
<dbReference type="Pfam" id="PF12796">
    <property type="entry name" value="Ank_2"/>
    <property type="match status" value="1"/>
</dbReference>
<dbReference type="SUPFAM" id="SSF53774">
    <property type="entry name" value="Glutaminase/Asparaginase"/>
    <property type="match status" value="1"/>
</dbReference>
<dbReference type="PANTHER" id="PTHR11707">
    <property type="entry name" value="L-ASPARAGINASE"/>
    <property type="match status" value="1"/>
</dbReference>
<dbReference type="EMBL" id="JAFCIX010000335">
    <property type="protein sequence ID" value="KAH6594442.1"/>
    <property type="molecule type" value="Genomic_DNA"/>
</dbReference>
<dbReference type="InterPro" id="IPR036152">
    <property type="entry name" value="Asp/glu_Ase-like_sf"/>
</dbReference>
<dbReference type="PROSITE" id="PS51732">
    <property type="entry name" value="ASN_GLN_ASE_3"/>
    <property type="match status" value="1"/>
</dbReference>
<protein>
    <recommendedName>
        <fullName evidence="1">asparaginase</fullName>
        <ecNumber evidence="1">3.5.1.1</ecNumber>
    </recommendedName>
</protein>
<feature type="region of interest" description="Disordered" evidence="3">
    <location>
        <begin position="168"/>
        <end position="197"/>
    </location>
</feature>
<proteinExistence type="predicted"/>
<evidence type="ECO:0000313" key="6">
    <source>
        <dbReference type="Proteomes" id="UP001648503"/>
    </source>
</evidence>
<evidence type="ECO:0000259" key="4">
    <source>
        <dbReference type="Pfam" id="PF17763"/>
    </source>
</evidence>
<evidence type="ECO:0000256" key="1">
    <source>
        <dbReference type="ARBA" id="ARBA00012920"/>
    </source>
</evidence>
<dbReference type="PROSITE" id="PS50297">
    <property type="entry name" value="ANK_REP_REGION"/>
    <property type="match status" value="2"/>
</dbReference>
<dbReference type="PANTHER" id="PTHR11707:SF28">
    <property type="entry name" value="60 KDA LYSOPHOSPHOLIPASE"/>
    <property type="match status" value="1"/>
</dbReference>
<dbReference type="Gene3D" id="1.25.40.20">
    <property type="entry name" value="Ankyrin repeat-containing domain"/>
    <property type="match status" value="2"/>
</dbReference>
<feature type="domain" description="Asparaginase/glutaminase C-terminal" evidence="4">
    <location>
        <begin position="5"/>
        <end position="119"/>
    </location>
</feature>
<reference evidence="5 6" key="1">
    <citation type="submission" date="2021-02" db="EMBL/GenBank/DDBJ databases">
        <title>Variation within the Batrachochytrium salamandrivorans European outbreak.</title>
        <authorList>
            <person name="Kelly M."/>
            <person name="Pasmans F."/>
            <person name="Shea T.P."/>
            <person name="Munoz J.F."/>
            <person name="Carranza S."/>
            <person name="Cuomo C.A."/>
            <person name="Martel A."/>
        </authorList>
    </citation>
    <scope>NUCLEOTIDE SEQUENCE [LARGE SCALE GENOMIC DNA]</scope>
    <source>
        <strain evidence="5 6">AMFP18/2</strain>
    </source>
</reference>
<gene>
    <name evidence="5" type="ORF">BASA50_006689</name>
</gene>
<sequence>MNPSVANLRLFPGITEATVRAFLSPPIAGVVLETYGSGNAPSNRPELLQALQEACDRGVVIVNCTQCKRGLVTDIYQTGKALKAIGIVPGADMTPECALTKLSYLLSKYSDPDICRRLMKKSLRGELTLPLRRQRFTYFAHPGNLSISQGHVGIVSSVLSMLGVNPPASRSLTERRDSESRASVASQHLEDSAGEASDFEDISGNLERVLVPLLLCQVVRANDTPSLSTSLEEYGYMVDVPDYDGRTPLHVAASEGQRDCVEILLRHGANVHVRDNFGQSSLFDAVSAGHSEVVSLLRKAGAHFATDEQSEVAWLLSKSTIKGDVLRVRMLIECGADLSIAIQDGRTALHLAVSRNHIAIVQLIINAAHEIRRSQSVASGASQPTTSTNTLPCNPSTDSLLELIGLTRGISLTALPHTLHIDLEPVDDWNNTPLDDANRMGNHALVTMLRDGLAKLKSI</sequence>
<organism evidence="5 6">
    <name type="scientific">Batrachochytrium salamandrivorans</name>
    <dbReference type="NCBI Taxonomy" id="1357716"/>
    <lineage>
        <taxon>Eukaryota</taxon>
        <taxon>Fungi</taxon>
        <taxon>Fungi incertae sedis</taxon>
        <taxon>Chytridiomycota</taxon>
        <taxon>Chytridiomycota incertae sedis</taxon>
        <taxon>Chytridiomycetes</taxon>
        <taxon>Rhizophydiales</taxon>
        <taxon>Rhizophydiales incertae sedis</taxon>
        <taxon>Batrachochytrium</taxon>
    </lineage>
</organism>
<keyword evidence="2" id="KW-0040">ANK repeat</keyword>
<dbReference type="InterPro" id="IPR027473">
    <property type="entry name" value="L-asparaginase_C"/>
</dbReference>
<dbReference type="Proteomes" id="UP001648503">
    <property type="component" value="Unassembled WGS sequence"/>
</dbReference>
<dbReference type="InterPro" id="IPR036770">
    <property type="entry name" value="Ankyrin_rpt-contain_sf"/>
</dbReference>
<dbReference type="PROSITE" id="PS50088">
    <property type="entry name" value="ANK_REPEAT"/>
    <property type="match status" value="2"/>
</dbReference>
<dbReference type="InterPro" id="IPR002110">
    <property type="entry name" value="Ankyrin_rpt"/>
</dbReference>
<dbReference type="Pfam" id="PF17763">
    <property type="entry name" value="Asparaginase_C"/>
    <property type="match status" value="1"/>
</dbReference>